<organism evidence="2 3">
    <name type="scientific">Lichenicola cladoniae</name>
    <dbReference type="NCBI Taxonomy" id="1484109"/>
    <lineage>
        <taxon>Bacteria</taxon>
        <taxon>Pseudomonadati</taxon>
        <taxon>Pseudomonadota</taxon>
        <taxon>Alphaproteobacteria</taxon>
        <taxon>Acetobacterales</taxon>
        <taxon>Acetobacteraceae</taxon>
        <taxon>Lichenicola</taxon>
    </lineage>
</organism>
<dbReference type="Pfam" id="PF13692">
    <property type="entry name" value="Glyco_trans_1_4"/>
    <property type="match status" value="1"/>
</dbReference>
<evidence type="ECO:0000259" key="1">
    <source>
        <dbReference type="Pfam" id="PF00535"/>
    </source>
</evidence>
<dbReference type="SUPFAM" id="SSF53756">
    <property type="entry name" value="UDP-Glycosyltransferase/glycogen phosphorylase"/>
    <property type="match status" value="1"/>
</dbReference>
<dbReference type="InterPro" id="IPR001173">
    <property type="entry name" value="Glyco_trans_2-like"/>
</dbReference>
<dbReference type="PANTHER" id="PTHR43179">
    <property type="entry name" value="RHAMNOSYLTRANSFERASE WBBL"/>
    <property type="match status" value="1"/>
</dbReference>
<dbReference type="EMBL" id="CP053708">
    <property type="protein sequence ID" value="QKE92224.1"/>
    <property type="molecule type" value="Genomic_DNA"/>
</dbReference>
<evidence type="ECO:0000313" key="3">
    <source>
        <dbReference type="Proteomes" id="UP000500767"/>
    </source>
</evidence>
<gene>
    <name evidence="2" type="ORF">HN018_21250</name>
</gene>
<dbReference type="SUPFAM" id="SSF53448">
    <property type="entry name" value="Nucleotide-diphospho-sugar transferases"/>
    <property type="match status" value="1"/>
</dbReference>
<dbReference type="Proteomes" id="UP000500767">
    <property type="component" value="Chromosome"/>
</dbReference>
<evidence type="ECO:0000313" key="2">
    <source>
        <dbReference type="EMBL" id="QKE92224.1"/>
    </source>
</evidence>
<accession>A0A6M8HUI6</accession>
<dbReference type="CDD" id="cd03801">
    <property type="entry name" value="GT4_PimA-like"/>
    <property type="match status" value="1"/>
</dbReference>
<keyword evidence="2" id="KW-0808">Transferase</keyword>
<dbReference type="Gene3D" id="3.90.550.10">
    <property type="entry name" value="Spore Coat Polysaccharide Biosynthesis Protein SpsA, Chain A"/>
    <property type="match status" value="1"/>
</dbReference>
<dbReference type="AlphaFoldDB" id="A0A6M8HUI6"/>
<sequence length="730" mass="79938">MIDAHVQQQDAEIALLRLHLAAHRASRFWRATWPMRHLLDQRPKVVRRTRQALKALWWTATLQLPMRLRARTAYRAAIALPVHADHGPVVQSVPPVLPTTTTPMVSVIIPAYGQAGVTLICLEAIAASRTMTPFEVIVAEDASGDPDMMVLDAIVGLRLVRNQSNLGFLHNCNTTALLARGRYLLFLNNDTEPLPGFIDELVALAEARPDVGLVGSKLLFPDGRLQEAGGIIWQDGTGWNYGRGDDPTLPRYNTVREVDYISGASILLKRDLFEALGGFDPLFAPAYYEDVDLAFRIRARGLRVMYQPASVVIHHEGVSHGTDPTSGIKAQQEVNRHRLLARWPQLLASEHSPSGTDPMRAPEHAKGRTTILVIDHYVPEPDRDAGSRSTMGIVTALRDAGWVVKFWPQNRTHNDYTQLLEAIGIEVLDGRLDLNFPQWIARNGAELDHVLAIRPEVADEYISDLLSHTKARLSFYGVDIHHVRMRRQAILLGDAALAAEANEMEKLERRLWGMFDVLLYPSEAEAAQVRSLVPGAPARGIVPFSFDRFRARGAPPVEPVILFVAGFAHPPNIDAATWLVREILPLVRARVPATRLVLAGSHPTAEVRALSDGDRITVTGNLSEAGLAAIYLEARASIVPLRVGAGVKGKVVEALQQGLPLVTTSIGAEGIPGLEQVATVTDDAAGLAAGLVMLLLDDRRWAVNSAVQVAFAERHFSRAALAESLFAALA</sequence>
<dbReference type="GO" id="GO:0016740">
    <property type="term" value="F:transferase activity"/>
    <property type="evidence" value="ECO:0007669"/>
    <property type="project" value="UniProtKB-KW"/>
</dbReference>
<feature type="domain" description="Glycosyltransferase 2-like" evidence="1">
    <location>
        <begin position="106"/>
        <end position="231"/>
    </location>
</feature>
<dbReference type="InterPro" id="IPR029044">
    <property type="entry name" value="Nucleotide-diphossugar_trans"/>
</dbReference>
<dbReference type="RefSeq" id="WP_172443505.1">
    <property type="nucleotide sequence ID" value="NZ_CP053708.1"/>
</dbReference>
<dbReference type="Gene3D" id="3.40.50.2000">
    <property type="entry name" value="Glycogen Phosphorylase B"/>
    <property type="match status" value="1"/>
</dbReference>
<name>A0A6M8HUI6_9PROT</name>
<dbReference type="Pfam" id="PF00535">
    <property type="entry name" value="Glycos_transf_2"/>
    <property type="match status" value="1"/>
</dbReference>
<proteinExistence type="predicted"/>
<dbReference type="CDD" id="cd04186">
    <property type="entry name" value="GT_2_like_c"/>
    <property type="match status" value="1"/>
</dbReference>
<dbReference type="KEGG" id="lck:HN018_21250"/>
<dbReference type="PANTHER" id="PTHR43179:SF7">
    <property type="entry name" value="RHAMNOSYLTRANSFERASE WBBL"/>
    <property type="match status" value="1"/>
</dbReference>
<protein>
    <submittedName>
        <fullName evidence="2">Glycosyltransferase</fullName>
    </submittedName>
</protein>
<reference evidence="2 3" key="1">
    <citation type="journal article" date="2014" name="World J. Microbiol. Biotechnol.">
        <title>Biodiversity and physiological characteristics of Antarctic and Arctic lichens-associated bacteria.</title>
        <authorList>
            <person name="Lee Y.M."/>
            <person name="Kim E.H."/>
            <person name="Lee H.K."/>
            <person name="Hong S.G."/>
        </authorList>
    </citation>
    <scope>NUCLEOTIDE SEQUENCE [LARGE SCALE GENOMIC DNA]</scope>
    <source>
        <strain evidence="2 3">PAMC 26569</strain>
    </source>
</reference>
<keyword evidence="3" id="KW-1185">Reference proteome</keyword>